<evidence type="ECO:0000256" key="1">
    <source>
        <dbReference type="ARBA" id="ARBA00022527"/>
    </source>
</evidence>
<keyword evidence="3" id="KW-0547">Nucleotide-binding</keyword>
<comment type="caution">
    <text evidence="3">The sequence shown here is derived from an EMBL/GenBank/DDBJ whole genome shotgun (WGS) entry which is preliminary data.</text>
</comment>
<dbReference type="SUPFAM" id="SSF55874">
    <property type="entry name" value="ATPase domain of HSP90 chaperone/DNA topoisomerase II/histidine kinase"/>
    <property type="match status" value="1"/>
</dbReference>
<keyword evidence="1" id="KW-0418">Kinase</keyword>
<keyword evidence="3" id="KW-0067">ATP-binding</keyword>
<proteinExistence type="predicted"/>
<keyword evidence="1" id="KW-0723">Serine/threonine-protein kinase</keyword>
<dbReference type="PANTHER" id="PTHR35526">
    <property type="entry name" value="ANTI-SIGMA-F FACTOR RSBW-RELATED"/>
    <property type="match status" value="1"/>
</dbReference>
<dbReference type="Proteomes" id="UP001247754">
    <property type="component" value="Unassembled WGS sequence"/>
</dbReference>
<dbReference type="InterPro" id="IPR003594">
    <property type="entry name" value="HATPase_dom"/>
</dbReference>
<gene>
    <name evidence="3" type="ORF">RGD00_07355</name>
</gene>
<dbReference type="RefSeq" id="WP_310456662.1">
    <property type="nucleotide sequence ID" value="NZ_JAVKPH010000006.1"/>
</dbReference>
<dbReference type="EC" id="2.7.13.3" evidence="3"/>
<dbReference type="Gene3D" id="3.30.565.10">
    <property type="entry name" value="Histidine kinase-like ATPase, C-terminal domain"/>
    <property type="match status" value="1"/>
</dbReference>
<dbReference type="GO" id="GO:0004673">
    <property type="term" value="F:protein histidine kinase activity"/>
    <property type="evidence" value="ECO:0007669"/>
    <property type="project" value="UniProtKB-EC"/>
</dbReference>
<dbReference type="PANTHER" id="PTHR35526:SF3">
    <property type="entry name" value="ANTI-SIGMA-F FACTOR RSBW"/>
    <property type="match status" value="1"/>
</dbReference>
<keyword evidence="4" id="KW-1185">Reference proteome</keyword>
<keyword evidence="3" id="KW-0808">Transferase</keyword>
<evidence type="ECO:0000313" key="4">
    <source>
        <dbReference type="Proteomes" id="UP001247754"/>
    </source>
</evidence>
<accession>A0ABU1F6B3</accession>
<dbReference type="CDD" id="cd16936">
    <property type="entry name" value="HATPase_RsbW-like"/>
    <property type="match status" value="1"/>
</dbReference>
<name>A0ABU1F6B3_9RHOB</name>
<dbReference type="Pfam" id="PF13581">
    <property type="entry name" value="HATPase_c_2"/>
    <property type="match status" value="1"/>
</dbReference>
<dbReference type="GO" id="GO:0005524">
    <property type="term" value="F:ATP binding"/>
    <property type="evidence" value="ECO:0007669"/>
    <property type="project" value="UniProtKB-KW"/>
</dbReference>
<evidence type="ECO:0000313" key="3">
    <source>
        <dbReference type="EMBL" id="MDR5652414.1"/>
    </source>
</evidence>
<reference evidence="3 4" key="1">
    <citation type="submission" date="2023-09" db="EMBL/GenBank/DDBJ databases">
        <title>Xinfangfangia sedmenti sp. nov., isolated the sedment.</title>
        <authorList>
            <person name="Xu L."/>
        </authorList>
    </citation>
    <scope>NUCLEOTIDE SEQUENCE [LARGE SCALE GENOMIC DNA]</scope>
    <source>
        <strain evidence="3 4">LG-4</strain>
    </source>
</reference>
<feature type="domain" description="Histidine kinase/HSP90-like ATPase" evidence="2">
    <location>
        <begin position="19"/>
        <end position="143"/>
    </location>
</feature>
<sequence>MPARTGAQPACPRRLRLVFPADPLAVRQALHDLHEGLRDCPVSPQCRATMELVLAEVLNNVVEHAYADRGGEIEICVQRSGGGLVCCVADSGRPMPHGALPPGDLPGTDAADLPEGGFGWHLIRALSRDLDYRREGTRNLLRFHLPAM</sequence>
<organism evidence="3 4">
    <name type="scientific">Ruixingdingia sedimenti</name>
    <dbReference type="NCBI Taxonomy" id="3073604"/>
    <lineage>
        <taxon>Bacteria</taxon>
        <taxon>Pseudomonadati</taxon>
        <taxon>Pseudomonadota</taxon>
        <taxon>Alphaproteobacteria</taxon>
        <taxon>Rhodobacterales</taxon>
        <taxon>Paracoccaceae</taxon>
        <taxon>Ruixingdingia</taxon>
    </lineage>
</organism>
<dbReference type="InterPro" id="IPR050267">
    <property type="entry name" value="Anti-sigma-factor_SerPK"/>
</dbReference>
<evidence type="ECO:0000259" key="2">
    <source>
        <dbReference type="Pfam" id="PF13581"/>
    </source>
</evidence>
<dbReference type="InterPro" id="IPR036890">
    <property type="entry name" value="HATPase_C_sf"/>
</dbReference>
<dbReference type="EMBL" id="JAVKPH010000006">
    <property type="protein sequence ID" value="MDR5652414.1"/>
    <property type="molecule type" value="Genomic_DNA"/>
</dbReference>
<protein>
    <submittedName>
        <fullName evidence="3">ATP-binding protein</fullName>
        <ecNumber evidence="3">2.7.13.3</ecNumber>
    </submittedName>
</protein>